<dbReference type="InterPro" id="IPR039426">
    <property type="entry name" value="TonB-dep_rcpt-like"/>
</dbReference>
<dbReference type="Gene3D" id="2.60.40.1120">
    <property type="entry name" value="Carboxypeptidase-like, regulatory domain"/>
    <property type="match status" value="1"/>
</dbReference>
<dbReference type="InterPro" id="IPR013784">
    <property type="entry name" value="Carb-bd-like_fold"/>
</dbReference>
<comment type="subcellular location">
    <subcellularLocation>
        <location evidence="1 9">Cell outer membrane</location>
        <topology evidence="1 9">Multi-pass membrane protein</topology>
    </subcellularLocation>
</comment>
<dbReference type="InterPro" id="IPR037066">
    <property type="entry name" value="Plug_dom_sf"/>
</dbReference>
<feature type="signal peptide" evidence="11">
    <location>
        <begin position="1"/>
        <end position="29"/>
    </location>
</feature>
<keyword evidence="7 9" id="KW-0472">Membrane</keyword>
<evidence type="ECO:0000256" key="7">
    <source>
        <dbReference type="ARBA" id="ARBA00023136"/>
    </source>
</evidence>
<dbReference type="Pfam" id="PF13620">
    <property type="entry name" value="CarboxypepD_reg"/>
    <property type="match status" value="1"/>
</dbReference>
<evidence type="ECO:0000256" key="1">
    <source>
        <dbReference type="ARBA" id="ARBA00004571"/>
    </source>
</evidence>
<dbReference type="Pfam" id="PF07715">
    <property type="entry name" value="Plug"/>
    <property type="match status" value="1"/>
</dbReference>
<dbReference type="Gene3D" id="2.170.130.10">
    <property type="entry name" value="TonB-dependent receptor, plug domain"/>
    <property type="match status" value="1"/>
</dbReference>
<dbReference type="Proteomes" id="UP000663400">
    <property type="component" value="Chromosome"/>
</dbReference>
<evidence type="ECO:0000256" key="4">
    <source>
        <dbReference type="ARBA" id="ARBA00022692"/>
    </source>
</evidence>
<keyword evidence="14" id="KW-0675">Receptor</keyword>
<dbReference type="RefSeq" id="WP_200604640.1">
    <property type="nucleotide sequence ID" value="NZ_CP071517.1"/>
</dbReference>
<evidence type="ECO:0000256" key="9">
    <source>
        <dbReference type="PROSITE-ProRule" id="PRU01360"/>
    </source>
</evidence>
<evidence type="ECO:0000256" key="3">
    <source>
        <dbReference type="ARBA" id="ARBA00022452"/>
    </source>
</evidence>
<reference evidence="14 15" key="1">
    <citation type="submission" date="2021-02" db="EMBL/GenBank/DDBJ databases">
        <title>Lysobacter arenosi sp. nov., isolated from soil of gangwondo yeongwol, south Korea.</title>
        <authorList>
            <person name="Kim K.R."/>
            <person name="Kim K.H."/>
            <person name="Jeon C.O."/>
        </authorList>
    </citation>
    <scope>NUCLEOTIDE SEQUENCE [LARGE SCALE GENOMIC DNA]</scope>
    <source>
        <strain evidence="14 15">R7</strain>
    </source>
</reference>
<keyword evidence="5 11" id="KW-0732">Signal</keyword>
<keyword evidence="8 9" id="KW-0998">Cell outer membrane</keyword>
<dbReference type="EMBL" id="CP071517">
    <property type="protein sequence ID" value="QSX75398.1"/>
    <property type="molecule type" value="Genomic_DNA"/>
</dbReference>
<evidence type="ECO:0000256" key="6">
    <source>
        <dbReference type="ARBA" id="ARBA00023077"/>
    </source>
</evidence>
<dbReference type="Gene3D" id="2.40.170.20">
    <property type="entry name" value="TonB-dependent receptor, beta-barrel domain"/>
    <property type="match status" value="1"/>
</dbReference>
<dbReference type="SUPFAM" id="SSF49452">
    <property type="entry name" value="Starch-binding domain-like"/>
    <property type="match status" value="1"/>
</dbReference>
<dbReference type="PANTHER" id="PTHR30069:SF46">
    <property type="entry name" value="OAR PROTEIN"/>
    <property type="match status" value="1"/>
</dbReference>
<protein>
    <submittedName>
        <fullName evidence="14">TonB-dependent receptor</fullName>
    </submittedName>
</protein>
<evidence type="ECO:0000256" key="8">
    <source>
        <dbReference type="ARBA" id="ARBA00023237"/>
    </source>
</evidence>
<proteinExistence type="inferred from homology"/>
<keyword evidence="3 9" id="KW-1134">Transmembrane beta strand</keyword>
<organism evidence="14 15">
    <name type="scientific">Lysobacter arenosi</name>
    <dbReference type="NCBI Taxonomy" id="2795387"/>
    <lineage>
        <taxon>Bacteria</taxon>
        <taxon>Pseudomonadati</taxon>
        <taxon>Pseudomonadota</taxon>
        <taxon>Gammaproteobacteria</taxon>
        <taxon>Lysobacterales</taxon>
        <taxon>Lysobacteraceae</taxon>
        <taxon>Lysobacter</taxon>
    </lineage>
</organism>
<keyword evidence="2 9" id="KW-0813">Transport</keyword>
<evidence type="ECO:0000256" key="5">
    <source>
        <dbReference type="ARBA" id="ARBA00022729"/>
    </source>
</evidence>
<keyword evidence="6" id="KW-0798">TonB box</keyword>
<evidence type="ECO:0000256" key="10">
    <source>
        <dbReference type="PROSITE-ProRule" id="PRU10144"/>
    </source>
</evidence>
<dbReference type="PROSITE" id="PS01156">
    <property type="entry name" value="TONB_DEPENDENT_REC_2"/>
    <property type="match status" value="1"/>
</dbReference>
<dbReference type="InterPro" id="IPR036942">
    <property type="entry name" value="Beta-barrel_TonB_sf"/>
</dbReference>
<dbReference type="PANTHER" id="PTHR30069">
    <property type="entry name" value="TONB-DEPENDENT OUTER MEMBRANE RECEPTOR"/>
    <property type="match status" value="1"/>
</dbReference>
<comment type="similarity">
    <text evidence="9">Belongs to the TonB-dependent receptor family.</text>
</comment>
<feature type="domain" description="TonB-dependent transporter Oar-like beta-barrel" evidence="13">
    <location>
        <begin position="308"/>
        <end position="559"/>
    </location>
</feature>
<feature type="domain" description="TonB-dependent receptor plug" evidence="12">
    <location>
        <begin position="132"/>
        <end position="230"/>
    </location>
</feature>
<evidence type="ECO:0000256" key="11">
    <source>
        <dbReference type="SAM" id="SignalP"/>
    </source>
</evidence>
<evidence type="ECO:0000259" key="12">
    <source>
        <dbReference type="Pfam" id="PF07715"/>
    </source>
</evidence>
<accession>A0ABX7RB87</accession>
<evidence type="ECO:0000259" key="13">
    <source>
        <dbReference type="Pfam" id="PF25183"/>
    </source>
</evidence>
<keyword evidence="15" id="KW-1185">Reference proteome</keyword>
<dbReference type="PROSITE" id="PS52016">
    <property type="entry name" value="TONB_DEPENDENT_REC_3"/>
    <property type="match status" value="1"/>
</dbReference>
<dbReference type="InterPro" id="IPR010917">
    <property type="entry name" value="TonB_rcpt_CS"/>
</dbReference>
<dbReference type="InterPro" id="IPR057601">
    <property type="entry name" value="Oar-like_b-barrel"/>
</dbReference>
<evidence type="ECO:0000256" key="2">
    <source>
        <dbReference type="ARBA" id="ARBA00022448"/>
    </source>
</evidence>
<sequence>MNGKALRRATLSMALGACIATMVPMLASAQTVSGAVAGNATQGDQITVTNTETGLSRTTTADAKGNYRIAQLPIGNYSLQVMRDGQAIGQAVEVTVSMGSSTNINLGGDGAVNLASVQVVGSRVVPLVDVTSTESAMTLTAADVDRLPVDRDLASVALLAPGVTKGESSFGGISFGGSSVAENSFYINGLNVTDFYNRNGFSEAPFAFYKEFQVKTGGYSVEFGRTTGGVINTVAKSGTNEFESGAELVFEPRAWQSKANDRYFNGERYLTFSQDDYSDTTLDLWASGPLIKDRLFFFALYELRDYEPTNTNDEGTNLTKNNSSNGFWGGTLDWYVTDNNILSLMAFSNKNENTGDVYTYDYDNNEIGNKTNEIYNDTGGDNWALSWSSYFTSNFSMKVMYGENHRQSFNRSLLDLECNRVQTVSSRPAPPGVQLGCSTNSTVFNREDVREQTRADFEWSLGDHLLRFGVDHEVNTSDHKQYYAGPGALFYNVNAGSPGSSIPNPPGGVIPPGYTGYVRARRNEIAGNFESTNTAFYLEDNWSITDNFLLNLGIRNESFDNKDGDGKSYIEMDEMWAPRLGFAWDINGDSTMKLFGNVGRYFLPVANVINIKQAGGLLDQRTYYAFDGWDVRSLNGVQYAVPRLGPQIGTVDVSQGDGTVGDLRSEVDRDLDSVYQDEAILGFQQMLNEKWSWGVRGIYRKLTNAIDDMEISATGQCGEDGYIGWVMANPGEKVTVWGDTDCNGNMGWVTVDTAKEGWALYDEDGNYQGQRGWVKPKRTYKALEFQLDRAWDDKWALNMSYTWSKSEGNAEGPVNSDTNFSDTGRTENFDDPWVNYGGYGPLANDRRHQLKARGTYAFNDNWQVGGTLDASSGGPITGFGTGNPFDAAKYHSYYICVAQCDSATPVYEHSARGAYGEMPWTWEVGASVTYLQSFGDSRLRVKFAVFNLFNQQKTVRVDQELQPSVGMATPTEPELNEFFGVGYGFQAPRYAQLSVTVDF</sequence>
<evidence type="ECO:0000313" key="14">
    <source>
        <dbReference type="EMBL" id="QSX75398.1"/>
    </source>
</evidence>
<dbReference type="SUPFAM" id="SSF56935">
    <property type="entry name" value="Porins"/>
    <property type="match status" value="1"/>
</dbReference>
<gene>
    <name evidence="14" type="ORF">HIV01_002275</name>
</gene>
<dbReference type="InterPro" id="IPR012910">
    <property type="entry name" value="Plug_dom"/>
</dbReference>
<dbReference type="Pfam" id="PF25183">
    <property type="entry name" value="OMP_b-brl_4"/>
    <property type="match status" value="2"/>
</dbReference>
<keyword evidence="4 9" id="KW-0812">Transmembrane</keyword>
<name>A0ABX7RB87_9GAMM</name>
<evidence type="ECO:0000313" key="15">
    <source>
        <dbReference type="Proteomes" id="UP000663400"/>
    </source>
</evidence>
<feature type="short sequence motif" description="TonB C-terminal box" evidence="10">
    <location>
        <begin position="982"/>
        <end position="999"/>
    </location>
</feature>
<feature type="chain" id="PRO_5045894769" evidence="11">
    <location>
        <begin position="30"/>
        <end position="999"/>
    </location>
</feature>
<feature type="domain" description="TonB-dependent transporter Oar-like beta-barrel" evidence="13">
    <location>
        <begin position="573"/>
        <end position="878"/>
    </location>
</feature>